<evidence type="ECO:0008006" key="4">
    <source>
        <dbReference type="Google" id="ProtNLM"/>
    </source>
</evidence>
<evidence type="ECO:0000256" key="2">
    <source>
        <dbReference type="SAM" id="SignalP"/>
    </source>
</evidence>
<feature type="compositionally biased region" description="Basic and acidic residues" evidence="1">
    <location>
        <begin position="40"/>
        <end position="60"/>
    </location>
</feature>
<gene>
    <name evidence="3" type="ORF">HELGO_WM14697</name>
</gene>
<feature type="chain" id="PRO_5027774368" description="Low-complexity protein" evidence="2">
    <location>
        <begin position="25"/>
        <end position="70"/>
    </location>
</feature>
<sequence>MKKLTLGFAAVLAMIAFGTTTLTAEDAKCGEGKCGTSKPTKPESKCGEGKCGTDKPKPDAKCGAGKCGGK</sequence>
<feature type="signal peptide" evidence="2">
    <location>
        <begin position="1"/>
        <end position="24"/>
    </location>
</feature>
<evidence type="ECO:0000256" key="1">
    <source>
        <dbReference type="SAM" id="MobiDB-lite"/>
    </source>
</evidence>
<dbReference type="AlphaFoldDB" id="A0A6S6SJA6"/>
<keyword evidence="2" id="KW-0732">Signal</keyword>
<protein>
    <recommendedName>
        <fullName evidence="4">Low-complexity protein</fullName>
    </recommendedName>
</protein>
<accession>A0A6S6SJA6</accession>
<organism evidence="3">
    <name type="scientific">uncultured Sulfurovum sp</name>
    <dbReference type="NCBI Taxonomy" id="269237"/>
    <lineage>
        <taxon>Bacteria</taxon>
        <taxon>Pseudomonadati</taxon>
        <taxon>Campylobacterota</taxon>
        <taxon>Epsilonproteobacteria</taxon>
        <taxon>Campylobacterales</taxon>
        <taxon>Sulfurovaceae</taxon>
        <taxon>Sulfurovum</taxon>
        <taxon>environmental samples</taxon>
    </lineage>
</organism>
<proteinExistence type="predicted"/>
<evidence type="ECO:0000313" key="3">
    <source>
        <dbReference type="EMBL" id="CAA6804991.1"/>
    </source>
</evidence>
<dbReference type="EMBL" id="CACVAP010000046">
    <property type="protein sequence ID" value="CAA6804991.1"/>
    <property type="molecule type" value="Genomic_DNA"/>
</dbReference>
<feature type="region of interest" description="Disordered" evidence="1">
    <location>
        <begin position="34"/>
        <end position="70"/>
    </location>
</feature>
<name>A0A6S6SJA6_9BACT</name>
<reference evidence="3" key="1">
    <citation type="submission" date="2020-01" db="EMBL/GenBank/DDBJ databases">
        <authorList>
            <person name="Meier V. D."/>
            <person name="Meier V D."/>
        </authorList>
    </citation>
    <scope>NUCLEOTIDE SEQUENCE</scope>
    <source>
        <strain evidence="3">HLG_WM_MAG_06</strain>
    </source>
</reference>